<accession>A0ABY5HAG7</accession>
<protein>
    <submittedName>
        <fullName evidence="2">Uncharacterized protein</fullName>
    </submittedName>
</protein>
<dbReference type="Proteomes" id="UP001059672">
    <property type="component" value="Chromosome"/>
</dbReference>
<evidence type="ECO:0000313" key="3">
    <source>
        <dbReference type="Proteomes" id="UP001059672"/>
    </source>
</evidence>
<dbReference type="EMBL" id="CP073346">
    <property type="protein sequence ID" value="UTW08285.1"/>
    <property type="molecule type" value="Genomic_DNA"/>
</dbReference>
<sequence length="223" mass="25043">MLAAKLFFLTLCLSLLSLLAYAGPPVGSVAFYSDGTVEKLIAYDGTRAVWEDTRKRRHTHGNHPLSPVSPVSNREDLLRPKRGYVVEVKSGNPARLVGAPAGSAERFVLRRIYRDGRRTLREWQCQSLGKGSFALEGRVLGTERYACLRSYRNSSGSSLRKDERLVSYAPSLNLVVNLERTKTKSYRKRSDKTSTTTRTLKHLLQPKDASAKRIGQIHRQLAK</sequence>
<proteinExistence type="predicted"/>
<evidence type="ECO:0000313" key="2">
    <source>
        <dbReference type="EMBL" id="UTW08285.1"/>
    </source>
</evidence>
<name>A0ABY5HAG7_9PSED</name>
<reference evidence="2" key="1">
    <citation type="submission" date="2021-04" db="EMBL/GenBank/DDBJ databases">
        <title>Oceanospirillales bacteria with DddD are important DMSP degraders in coastal seawater.</title>
        <authorList>
            <person name="Liu J."/>
        </authorList>
    </citation>
    <scope>NUCLEOTIDE SEQUENCE</scope>
    <source>
        <strain evidence="2">D13-4</strain>
    </source>
</reference>
<feature type="chain" id="PRO_5046919000" evidence="1">
    <location>
        <begin position="23"/>
        <end position="223"/>
    </location>
</feature>
<feature type="signal peptide" evidence="1">
    <location>
        <begin position="1"/>
        <end position="22"/>
    </location>
</feature>
<keyword evidence="1" id="KW-0732">Signal</keyword>
<keyword evidence="3" id="KW-1185">Reference proteome</keyword>
<gene>
    <name evidence="2" type="ORF">KDW96_02860</name>
</gene>
<dbReference type="RefSeq" id="WP_255838905.1">
    <property type="nucleotide sequence ID" value="NZ_CP073346.1"/>
</dbReference>
<organism evidence="2 3">
    <name type="scientific">Pseudomonas benzenivorans</name>
    <dbReference type="NCBI Taxonomy" id="556533"/>
    <lineage>
        <taxon>Bacteria</taxon>
        <taxon>Pseudomonadati</taxon>
        <taxon>Pseudomonadota</taxon>
        <taxon>Gammaproteobacteria</taxon>
        <taxon>Pseudomonadales</taxon>
        <taxon>Pseudomonadaceae</taxon>
        <taxon>Pseudomonas</taxon>
    </lineage>
</organism>
<evidence type="ECO:0000256" key="1">
    <source>
        <dbReference type="SAM" id="SignalP"/>
    </source>
</evidence>